<reference evidence="2 3" key="1">
    <citation type="journal article" date="2010" name="Science">
        <title>Genomic comparison of the ants Camponotus floridanus and Harpegnathos saltator.</title>
        <authorList>
            <person name="Bonasio R."/>
            <person name="Zhang G."/>
            <person name="Ye C."/>
            <person name="Mutti N.S."/>
            <person name="Fang X."/>
            <person name="Qin N."/>
            <person name="Donahue G."/>
            <person name="Yang P."/>
            <person name="Li Q."/>
            <person name="Li C."/>
            <person name="Zhang P."/>
            <person name="Huang Z."/>
            <person name="Berger S.L."/>
            <person name="Reinberg D."/>
            <person name="Wang J."/>
            <person name="Liebig J."/>
        </authorList>
    </citation>
    <scope>NUCLEOTIDE SEQUENCE [LARGE SCALE GENOMIC DNA]</scope>
    <source>
        <strain evidence="2 3">R22 G/1</strain>
    </source>
</reference>
<feature type="region of interest" description="Disordered" evidence="1">
    <location>
        <begin position="99"/>
        <end position="133"/>
    </location>
</feature>
<dbReference type="OrthoDB" id="79480at2759"/>
<organism evidence="3">
    <name type="scientific">Harpegnathos saltator</name>
    <name type="common">Jerdon's jumping ant</name>
    <dbReference type="NCBI Taxonomy" id="610380"/>
    <lineage>
        <taxon>Eukaryota</taxon>
        <taxon>Metazoa</taxon>
        <taxon>Ecdysozoa</taxon>
        <taxon>Arthropoda</taxon>
        <taxon>Hexapoda</taxon>
        <taxon>Insecta</taxon>
        <taxon>Pterygota</taxon>
        <taxon>Neoptera</taxon>
        <taxon>Endopterygota</taxon>
        <taxon>Hymenoptera</taxon>
        <taxon>Apocrita</taxon>
        <taxon>Aculeata</taxon>
        <taxon>Formicoidea</taxon>
        <taxon>Formicidae</taxon>
        <taxon>Ponerinae</taxon>
        <taxon>Ponerini</taxon>
        <taxon>Harpegnathos</taxon>
    </lineage>
</organism>
<dbReference type="STRING" id="610380.E2C510"/>
<protein>
    <submittedName>
        <fullName evidence="2">Uncharacterized protein</fullName>
    </submittedName>
</protein>
<evidence type="ECO:0000313" key="3">
    <source>
        <dbReference type="Proteomes" id="UP000008237"/>
    </source>
</evidence>
<dbReference type="Proteomes" id="UP000008237">
    <property type="component" value="Unassembled WGS sequence"/>
</dbReference>
<keyword evidence="3" id="KW-1185">Reference proteome</keyword>
<evidence type="ECO:0000313" key="2">
    <source>
        <dbReference type="EMBL" id="EFN76991.1"/>
    </source>
</evidence>
<accession>E2C510</accession>
<sequence>MVPHGYLSDEEARADEEEMEDIISPQTQKMKLKLLGEQFEAERKTKTHKLQPKIIGCVWQGPSNVLSDDAPTKLREFVSIRQIWVSHISIIFPSSVSTENNAAAGECKTPSQQSSGRSGKKSKLPDEAPPNLVSGELMRNWLGFRSETQVSD</sequence>
<proteinExistence type="predicted"/>
<dbReference type="EMBL" id="GL452712">
    <property type="protein sequence ID" value="EFN76991.1"/>
    <property type="molecule type" value="Genomic_DNA"/>
</dbReference>
<dbReference type="AlphaFoldDB" id="E2C510"/>
<evidence type="ECO:0000256" key="1">
    <source>
        <dbReference type="SAM" id="MobiDB-lite"/>
    </source>
</evidence>
<name>E2C510_HARSA</name>
<dbReference type="InParanoid" id="E2C510"/>
<gene>
    <name evidence="2" type="ORF">EAI_02453</name>
</gene>